<name>A0A8H6K9Q4_9PEZI</name>
<feature type="compositionally biased region" description="Polar residues" evidence="1">
    <location>
        <begin position="249"/>
        <end position="260"/>
    </location>
</feature>
<evidence type="ECO:0000313" key="2">
    <source>
        <dbReference type="EMBL" id="KAF6827667.1"/>
    </source>
</evidence>
<dbReference type="Proteomes" id="UP000654918">
    <property type="component" value="Unassembled WGS sequence"/>
</dbReference>
<dbReference type="AlphaFoldDB" id="A0A8H6K9Q4"/>
<feature type="compositionally biased region" description="Low complexity" evidence="1">
    <location>
        <begin position="51"/>
        <end position="65"/>
    </location>
</feature>
<reference evidence="2" key="1">
    <citation type="journal article" date="2020" name="Phytopathology">
        <title>Genome Sequence Resources of Colletotrichum truncatum, C. plurivorum, C. musicola, and C. sojae: Four Species Pathogenic to Soybean (Glycine max).</title>
        <authorList>
            <person name="Rogerio F."/>
            <person name="Boufleur T.R."/>
            <person name="Ciampi-Guillardi M."/>
            <person name="Sukno S.A."/>
            <person name="Thon M.R."/>
            <person name="Massola Junior N.S."/>
            <person name="Baroncelli R."/>
        </authorList>
    </citation>
    <scope>NUCLEOTIDE SEQUENCE</scope>
    <source>
        <strain evidence="2">LFN00145</strain>
    </source>
</reference>
<gene>
    <name evidence="2" type="ORF">CPLU01_08960</name>
</gene>
<comment type="caution">
    <text evidence="2">The sequence shown here is derived from an EMBL/GenBank/DDBJ whole genome shotgun (WGS) entry which is preliminary data.</text>
</comment>
<feature type="region of interest" description="Disordered" evidence="1">
    <location>
        <begin position="208"/>
        <end position="267"/>
    </location>
</feature>
<dbReference type="EMBL" id="WIGO01000134">
    <property type="protein sequence ID" value="KAF6827667.1"/>
    <property type="molecule type" value="Genomic_DNA"/>
</dbReference>
<feature type="compositionally biased region" description="Basic and acidic residues" evidence="1">
    <location>
        <begin position="222"/>
        <end position="242"/>
    </location>
</feature>
<feature type="compositionally biased region" description="Basic and acidic residues" evidence="1">
    <location>
        <begin position="10"/>
        <end position="35"/>
    </location>
</feature>
<protein>
    <submittedName>
        <fullName evidence="2">Uncharacterized protein</fullName>
    </submittedName>
</protein>
<accession>A0A8H6K9Q4</accession>
<sequence>MWEADAFVENSKDRGVEEGRRGEESRVREEKEKGEPYLNGDGSPKVEAKRQATGSGRRTTGAGKALNGHGKGAASSQLAALSPPLPWPACPWPSQAVFGTTSRRITARPGVLIVALGFLSGFFPPRRQSSTPNATHNAIPAGQPSYGQVPKMINGLAKHTSLIMPFWSHLDIRCNNALAMQFNAMKALPLDDDGGYPDKTLGLWATRGPRSTRYCSTPPKGEIPKPNKRLKDPLTSPREHPRTLASFAESGTSRATNARTTPYGARQ</sequence>
<proteinExistence type="predicted"/>
<keyword evidence="3" id="KW-1185">Reference proteome</keyword>
<evidence type="ECO:0000256" key="1">
    <source>
        <dbReference type="SAM" id="MobiDB-lite"/>
    </source>
</evidence>
<feature type="region of interest" description="Disordered" evidence="1">
    <location>
        <begin position="1"/>
        <end position="78"/>
    </location>
</feature>
<organism evidence="2 3">
    <name type="scientific">Colletotrichum plurivorum</name>
    <dbReference type="NCBI Taxonomy" id="2175906"/>
    <lineage>
        <taxon>Eukaryota</taxon>
        <taxon>Fungi</taxon>
        <taxon>Dikarya</taxon>
        <taxon>Ascomycota</taxon>
        <taxon>Pezizomycotina</taxon>
        <taxon>Sordariomycetes</taxon>
        <taxon>Hypocreomycetidae</taxon>
        <taxon>Glomerellales</taxon>
        <taxon>Glomerellaceae</taxon>
        <taxon>Colletotrichum</taxon>
        <taxon>Colletotrichum orchidearum species complex</taxon>
    </lineage>
</organism>
<evidence type="ECO:0000313" key="3">
    <source>
        <dbReference type="Proteomes" id="UP000654918"/>
    </source>
</evidence>